<dbReference type="AlphaFoldDB" id="A0A2S1R489"/>
<reference evidence="3 4" key="1">
    <citation type="submission" date="2016-04" db="EMBL/GenBank/DDBJ databases">
        <title>Complete genome sequence of Dietzia lutea YIM 80766T, a strain isolated from desert soil in Egypt.</title>
        <authorList>
            <person name="Zhao J."/>
            <person name="Hu B."/>
            <person name="Geng S."/>
            <person name="Nie Y."/>
            <person name="Tang Y."/>
        </authorList>
    </citation>
    <scope>NUCLEOTIDE SEQUENCE [LARGE SCALE GENOMIC DNA]</scope>
    <source>
        <strain evidence="3 4">YIM 80766</strain>
    </source>
</reference>
<dbReference type="KEGG" id="dlu:A6035_01505"/>
<feature type="signal peptide" evidence="2">
    <location>
        <begin position="1"/>
        <end position="27"/>
    </location>
</feature>
<protein>
    <submittedName>
        <fullName evidence="3">Uncharacterized protein</fullName>
    </submittedName>
</protein>
<accession>A0A2S1R489</accession>
<gene>
    <name evidence="3" type="ORF">A6035_01505</name>
</gene>
<organism evidence="3 4">
    <name type="scientific">Dietzia lutea</name>
    <dbReference type="NCBI Taxonomy" id="546160"/>
    <lineage>
        <taxon>Bacteria</taxon>
        <taxon>Bacillati</taxon>
        <taxon>Actinomycetota</taxon>
        <taxon>Actinomycetes</taxon>
        <taxon>Mycobacteriales</taxon>
        <taxon>Dietziaceae</taxon>
        <taxon>Dietzia</taxon>
    </lineage>
</organism>
<sequence length="115" mass="11470">MVSRRPASVVAALSATAALVGVPAASAQPAGPAVRVVVTELPVLSELPPLPTEGGQPVVDEPEDTGVFGMSGVQTVALVLAASVLVAGGTGLALVTRRGRGEQLEEQPPRSDPVT</sequence>
<keyword evidence="4" id="KW-1185">Reference proteome</keyword>
<name>A0A2S1R489_9ACTN</name>
<evidence type="ECO:0000256" key="2">
    <source>
        <dbReference type="SAM" id="SignalP"/>
    </source>
</evidence>
<dbReference type="RefSeq" id="WP_108846339.1">
    <property type="nucleotide sequence ID" value="NZ_CP015449.1"/>
</dbReference>
<feature type="transmembrane region" description="Helical" evidence="1">
    <location>
        <begin position="76"/>
        <end position="95"/>
    </location>
</feature>
<keyword evidence="1" id="KW-0472">Membrane</keyword>
<keyword evidence="1" id="KW-1133">Transmembrane helix</keyword>
<keyword evidence="1" id="KW-0812">Transmembrane</keyword>
<feature type="chain" id="PRO_5015777978" evidence="2">
    <location>
        <begin position="28"/>
        <end position="115"/>
    </location>
</feature>
<proteinExistence type="predicted"/>
<dbReference type="EMBL" id="CP015449">
    <property type="protein sequence ID" value="AWH91071.1"/>
    <property type="molecule type" value="Genomic_DNA"/>
</dbReference>
<keyword evidence="2" id="KW-0732">Signal</keyword>
<evidence type="ECO:0000313" key="3">
    <source>
        <dbReference type="EMBL" id="AWH91071.1"/>
    </source>
</evidence>
<dbReference type="Proteomes" id="UP000244928">
    <property type="component" value="Chromosome"/>
</dbReference>
<evidence type="ECO:0000313" key="4">
    <source>
        <dbReference type="Proteomes" id="UP000244928"/>
    </source>
</evidence>
<evidence type="ECO:0000256" key="1">
    <source>
        <dbReference type="SAM" id="Phobius"/>
    </source>
</evidence>